<dbReference type="Pfam" id="PF00612">
    <property type="entry name" value="IQ"/>
    <property type="match status" value="2"/>
</dbReference>
<dbReference type="HOGENOM" id="CLU_887045_0_0_1"/>
<protein>
    <submittedName>
        <fullName evidence="2">Uncharacterized protein</fullName>
    </submittedName>
</protein>
<evidence type="ECO:0000313" key="3">
    <source>
        <dbReference type="Proteomes" id="UP000019132"/>
    </source>
</evidence>
<dbReference type="PANTHER" id="PTHR22590">
    <property type="entry name" value="MYOSIN MOTOR DOMAIN-CONTAINING PROTEIN"/>
    <property type="match status" value="1"/>
</dbReference>
<accession>K3X3Z8</accession>
<dbReference type="EnsemblProtists" id="PYU1_T011947">
    <property type="protein sequence ID" value="PYU1_T011947"/>
    <property type="gene ID" value="PYU1_G011921"/>
</dbReference>
<proteinExistence type="predicted"/>
<dbReference type="SMART" id="SM00015">
    <property type="entry name" value="IQ"/>
    <property type="match status" value="4"/>
</dbReference>
<dbReference type="VEuPathDB" id="FungiDB:PYU1_G011921"/>
<keyword evidence="1" id="KW-0677">Repeat</keyword>
<keyword evidence="3" id="KW-1185">Reference proteome</keyword>
<dbReference type="STRING" id="431595.K3X3Z8"/>
<evidence type="ECO:0000313" key="2">
    <source>
        <dbReference type="EnsemblProtists" id="PYU1_T011947"/>
    </source>
</evidence>
<reference evidence="3" key="1">
    <citation type="journal article" date="2010" name="Genome Biol.">
        <title>Genome sequence of the necrotrophic plant pathogen Pythium ultimum reveals original pathogenicity mechanisms and effector repertoire.</title>
        <authorList>
            <person name="Levesque C.A."/>
            <person name="Brouwer H."/>
            <person name="Cano L."/>
            <person name="Hamilton J.P."/>
            <person name="Holt C."/>
            <person name="Huitema E."/>
            <person name="Raffaele S."/>
            <person name="Robideau G.P."/>
            <person name="Thines M."/>
            <person name="Win J."/>
            <person name="Zerillo M.M."/>
            <person name="Beakes G.W."/>
            <person name="Boore J.L."/>
            <person name="Busam D."/>
            <person name="Dumas B."/>
            <person name="Ferriera S."/>
            <person name="Fuerstenberg S.I."/>
            <person name="Gachon C.M."/>
            <person name="Gaulin E."/>
            <person name="Govers F."/>
            <person name="Grenville-Briggs L."/>
            <person name="Horner N."/>
            <person name="Hostetler J."/>
            <person name="Jiang R.H."/>
            <person name="Johnson J."/>
            <person name="Krajaejun T."/>
            <person name="Lin H."/>
            <person name="Meijer H.J."/>
            <person name="Moore B."/>
            <person name="Morris P."/>
            <person name="Phuntmart V."/>
            <person name="Puiu D."/>
            <person name="Shetty J."/>
            <person name="Stajich J.E."/>
            <person name="Tripathy S."/>
            <person name="Wawra S."/>
            <person name="van West P."/>
            <person name="Whitty B.R."/>
            <person name="Coutinho P.M."/>
            <person name="Henrissat B."/>
            <person name="Martin F."/>
            <person name="Thomas P.D."/>
            <person name="Tyler B.M."/>
            <person name="De Vries R.P."/>
            <person name="Kamoun S."/>
            <person name="Yandell M."/>
            <person name="Tisserat N."/>
            <person name="Buell C.R."/>
        </authorList>
    </citation>
    <scope>NUCLEOTIDE SEQUENCE</scope>
    <source>
        <strain evidence="3">DAOM:BR144</strain>
    </source>
</reference>
<dbReference type="PANTHER" id="PTHR22590:SF5">
    <property type="entry name" value="MYOSIN MOTOR DOMAIN-CONTAINING PROTEIN"/>
    <property type="match status" value="1"/>
</dbReference>
<sequence>MVYDRSHRVMLKSWDALSSNAVWHRIQKCNSAILIQKRVRGMRGRRIARNLRLRKRRVEMTIQAMQKKSAKQLLKQVFLSFQRNVELNYEERENCAITIQRIFRGFRARRRVRVIRECERMLSSLDLTLKAQPRTFVLRLCFLILARLPEQEATERLDSASKIQEWWRALCRRRRLLIALEKRAKKKAIFLRLQANFKLLAKIFFNELKKIIQAKKWRQNRAARKIQHTLRAWLTRRREAIPLHERKNWSVKSGIRGCSESSSHGEMLSLMTSYKQTKQLPESNGCTVPEWQRGRYPKWSQRKPLKLSCWNPCT</sequence>
<dbReference type="InParanoid" id="K3X3Z8"/>
<dbReference type="InterPro" id="IPR000048">
    <property type="entry name" value="IQ_motif_EF-hand-BS"/>
</dbReference>
<reference evidence="3" key="2">
    <citation type="submission" date="2010-04" db="EMBL/GenBank/DDBJ databases">
        <authorList>
            <person name="Buell R."/>
            <person name="Hamilton J."/>
            <person name="Hostetler J."/>
        </authorList>
    </citation>
    <scope>NUCLEOTIDE SEQUENCE [LARGE SCALE GENOMIC DNA]</scope>
    <source>
        <strain evidence="3">DAOM:BR144</strain>
    </source>
</reference>
<dbReference type="InterPro" id="IPR052318">
    <property type="entry name" value="CellDiv_DevSignal_Domain"/>
</dbReference>
<dbReference type="PROSITE" id="PS50096">
    <property type="entry name" value="IQ"/>
    <property type="match status" value="3"/>
</dbReference>
<evidence type="ECO:0000256" key="1">
    <source>
        <dbReference type="ARBA" id="ARBA00022737"/>
    </source>
</evidence>
<dbReference type="Proteomes" id="UP000019132">
    <property type="component" value="Unassembled WGS sequence"/>
</dbReference>
<organism evidence="2 3">
    <name type="scientific">Globisporangium ultimum (strain ATCC 200006 / CBS 805.95 / DAOM BR144)</name>
    <name type="common">Pythium ultimum</name>
    <dbReference type="NCBI Taxonomy" id="431595"/>
    <lineage>
        <taxon>Eukaryota</taxon>
        <taxon>Sar</taxon>
        <taxon>Stramenopiles</taxon>
        <taxon>Oomycota</taxon>
        <taxon>Peronosporomycetes</taxon>
        <taxon>Pythiales</taxon>
        <taxon>Pythiaceae</taxon>
        <taxon>Globisporangium</taxon>
    </lineage>
</organism>
<dbReference type="AlphaFoldDB" id="K3X3Z8"/>
<dbReference type="EMBL" id="GL376621">
    <property type="status" value="NOT_ANNOTATED_CDS"/>
    <property type="molecule type" value="Genomic_DNA"/>
</dbReference>
<dbReference type="Gene3D" id="1.20.5.190">
    <property type="match status" value="1"/>
</dbReference>
<reference evidence="2" key="3">
    <citation type="submission" date="2015-02" db="UniProtKB">
        <authorList>
            <consortium name="EnsemblProtists"/>
        </authorList>
    </citation>
    <scope>IDENTIFICATION</scope>
    <source>
        <strain evidence="2">DAOM BR144</strain>
    </source>
</reference>
<name>K3X3Z8_GLOUD</name>
<dbReference type="eggNOG" id="ENOG502R3AN">
    <property type="taxonomic scope" value="Eukaryota"/>
</dbReference>